<dbReference type="InterPro" id="IPR036180">
    <property type="entry name" value="Gelsolin-like_dom_sf"/>
</dbReference>
<keyword evidence="2" id="KW-0653">Protein transport</keyword>
<comment type="subcellular location">
    <subcellularLocation>
        <location evidence="2">Cytoplasm</location>
    </subcellularLocation>
    <subcellularLocation>
        <location evidence="2">Cytoplasmic vesicle</location>
        <location evidence="2">COPII-coated vesicle membrane</location>
        <topology evidence="2">Peripheral membrane protein</topology>
        <orientation evidence="2">Cytoplasmic side</orientation>
    </subcellularLocation>
    <subcellularLocation>
        <location evidence="2">Endoplasmic reticulum membrane</location>
        <topology evidence="2">Peripheral membrane protein</topology>
        <orientation evidence="2">Cytoplasmic side</orientation>
    </subcellularLocation>
    <subcellularLocation>
        <location evidence="2">Golgi apparatus membrane</location>
        <topology evidence="2">Peripheral membrane protein</topology>
        <orientation evidence="2">Cytoplasmic side</orientation>
    </subcellularLocation>
</comment>
<name>Q6E694_ANTLO</name>
<evidence type="ECO:0000313" key="3">
    <source>
        <dbReference type="EMBL" id="AAT12393.1"/>
    </source>
</evidence>
<dbReference type="GO" id="GO:0090110">
    <property type="term" value="P:COPII-coated vesicle cargo loading"/>
    <property type="evidence" value="ECO:0007669"/>
    <property type="project" value="TreeGrafter"/>
</dbReference>
<dbReference type="AlphaFoldDB" id="Q6E694"/>
<dbReference type="InterPro" id="IPR037364">
    <property type="entry name" value="Sec23"/>
</dbReference>
<dbReference type="GO" id="GO:0000139">
    <property type="term" value="C:Golgi membrane"/>
    <property type="evidence" value="ECO:0007669"/>
    <property type="project" value="UniProtKB-SubCell"/>
</dbReference>
<dbReference type="SUPFAM" id="SSF82754">
    <property type="entry name" value="C-terminal, gelsolin-like domain of Sec23/24"/>
    <property type="match status" value="1"/>
</dbReference>
<comment type="function">
    <text evidence="2">Component of the coat protein complex II (COPII) which promotes the formation of transport vesicles from the endoplasmic reticulum (ER). The coat has two main functions, the physical deformation of the endoplasmic reticulum membrane into vesicles and the selection of cargo molecules.</text>
</comment>
<dbReference type="GO" id="GO:0015031">
    <property type="term" value="P:protein transport"/>
    <property type="evidence" value="ECO:0007669"/>
    <property type="project" value="UniProtKB-KW"/>
</dbReference>
<keyword evidence="2" id="KW-0862">Zinc</keyword>
<dbReference type="Gene3D" id="3.40.20.10">
    <property type="entry name" value="Severin"/>
    <property type="match status" value="1"/>
</dbReference>
<keyword evidence="2" id="KW-0968">Cytoplasmic vesicle</keyword>
<protein>
    <recommendedName>
        <fullName evidence="2">Protein transport protein SEC23</fullName>
    </recommendedName>
</protein>
<keyword evidence="2" id="KW-0479">Metal-binding</keyword>
<sequence length="89" mass="10347">VARWIKEKVHEQEEYKFLKELIECVEKRAREIVAARLPTPQYTVCDQDGSQKRLLLSRLNPSTRGQVITDDIDFGTFYTCLCKLIVTSN</sequence>
<proteinExistence type="inferred from homology"/>
<dbReference type="EMBL" id="AY548918">
    <property type="protein sequence ID" value="AAT12393.1"/>
    <property type="molecule type" value="Genomic_DNA"/>
</dbReference>
<evidence type="ECO:0000256" key="1">
    <source>
        <dbReference type="ARBA" id="ARBA00009210"/>
    </source>
</evidence>
<keyword evidence="2" id="KW-0963">Cytoplasm</keyword>
<dbReference type="GO" id="GO:0070971">
    <property type="term" value="C:endoplasmic reticulum exit site"/>
    <property type="evidence" value="ECO:0007669"/>
    <property type="project" value="TreeGrafter"/>
</dbReference>
<comment type="similarity">
    <text evidence="1 2">Belongs to the SEC23/SEC24 family. SEC23 subfamily.</text>
</comment>
<keyword evidence="2" id="KW-0256">Endoplasmic reticulum</keyword>
<evidence type="ECO:0000256" key="2">
    <source>
        <dbReference type="RuleBase" id="RU365030"/>
    </source>
</evidence>
<dbReference type="PANTHER" id="PTHR11141:SF0">
    <property type="entry name" value="PROTEIN TRANSPORT PROTEIN SEC23"/>
    <property type="match status" value="1"/>
</dbReference>
<keyword evidence="2" id="KW-0472">Membrane</keyword>
<organism evidence="3">
    <name type="scientific">Antonospora locustae</name>
    <name type="common">Microsporidian parasite</name>
    <name type="synonym">Nosema locustae</name>
    <dbReference type="NCBI Taxonomy" id="278021"/>
    <lineage>
        <taxon>Eukaryota</taxon>
        <taxon>Fungi</taxon>
        <taxon>Fungi incertae sedis</taxon>
        <taxon>Microsporidia</taxon>
        <taxon>Antonospora</taxon>
    </lineage>
</organism>
<dbReference type="PANTHER" id="PTHR11141">
    <property type="entry name" value="PROTEIN TRANSPORT PROTEIN SEC23"/>
    <property type="match status" value="1"/>
</dbReference>
<keyword evidence="2" id="KW-0931">ER-Golgi transport</keyword>
<keyword evidence="2" id="KW-0813">Transport</keyword>
<reference evidence="3" key="1">
    <citation type="journal article" date="2004" name="Curr. Biol.">
        <title>Genome compaction and stability in microsporidian intracellular parasites.</title>
        <authorList>
            <person name="Slamovits C.H."/>
            <person name="Fast N.M."/>
            <person name="Law J.S."/>
            <person name="Keeling P.J."/>
        </authorList>
    </citation>
    <scope>NUCLEOTIDE SEQUENCE</scope>
</reference>
<dbReference type="GO" id="GO:0046872">
    <property type="term" value="F:metal ion binding"/>
    <property type="evidence" value="ECO:0007669"/>
    <property type="project" value="UniProtKB-KW"/>
</dbReference>
<keyword evidence="2" id="KW-0333">Golgi apparatus</keyword>
<dbReference type="GO" id="GO:0030127">
    <property type="term" value="C:COPII vesicle coat"/>
    <property type="evidence" value="ECO:0007669"/>
    <property type="project" value="TreeGrafter"/>
</dbReference>
<dbReference type="GO" id="GO:0005789">
    <property type="term" value="C:endoplasmic reticulum membrane"/>
    <property type="evidence" value="ECO:0007669"/>
    <property type="project" value="UniProtKB-SubCell"/>
</dbReference>
<dbReference type="GO" id="GO:0005096">
    <property type="term" value="F:GTPase activator activity"/>
    <property type="evidence" value="ECO:0007669"/>
    <property type="project" value="TreeGrafter"/>
</dbReference>
<dbReference type="InterPro" id="IPR029006">
    <property type="entry name" value="ADF-H/Gelsolin-like_dom_sf"/>
</dbReference>
<accession>Q6E694</accession>
<feature type="non-terminal residue" evidence="3">
    <location>
        <position position="1"/>
    </location>
</feature>